<sequence length="328" mass="36311">MNEKLGDALTDLLVEDSKSADMEDLSTIRWILGDLILVNENTMAIARTIFQKPFGAYTILNRSSFHEGCRVVDNEELLQQVLADTHSKGDITKEDDLGFTPLHLAMRWGNITACKVLLQTVPDYSLTTTSVNGESVADAALQSLSIQTLEWFSSQTSNLVAELDLLRIAAMKLDIDAMRLILSVCPEPLDLYLRESSCSQWRSALAFGFDIILGNSPLGPAENIFTTTLFLAMNTVQFLINSSDLSTTTDTGGTGEQIRSPEALRTEFRQVFDLLFLHLSTNNDLSGKTSIGLKAIEVFLTHHSCDSDMVQRMARAGFKLPWNALMHV</sequence>
<evidence type="ECO:0008006" key="4">
    <source>
        <dbReference type="Google" id="ProtNLM"/>
    </source>
</evidence>
<name>A0AAN7BLT6_9PEZI</name>
<proteinExistence type="predicted"/>
<dbReference type="Gene3D" id="1.25.40.20">
    <property type="entry name" value="Ankyrin repeat-containing domain"/>
    <property type="match status" value="1"/>
</dbReference>
<dbReference type="Proteomes" id="UP001301958">
    <property type="component" value="Unassembled WGS sequence"/>
</dbReference>
<evidence type="ECO:0000256" key="1">
    <source>
        <dbReference type="PROSITE-ProRule" id="PRU00023"/>
    </source>
</evidence>
<evidence type="ECO:0000313" key="3">
    <source>
        <dbReference type="Proteomes" id="UP001301958"/>
    </source>
</evidence>
<organism evidence="2 3">
    <name type="scientific">Podospora fimiseda</name>
    <dbReference type="NCBI Taxonomy" id="252190"/>
    <lineage>
        <taxon>Eukaryota</taxon>
        <taxon>Fungi</taxon>
        <taxon>Dikarya</taxon>
        <taxon>Ascomycota</taxon>
        <taxon>Pezizomycotina</taxon>
        <taxon>Sordariomycetes</taxon>
        <taxon>Sordariomycetidae</taxon>
        <taxon>Sordariales</taxon>
        <taxon>Podosporaceae</taxon>
        <taxon>Podospora</taxon>
    </lineage>
</organism>
<dbReference type="InterPro" id="IPR002110">
    <property type="entry name" value="Ankyrin_rpt"/>
</dbReference>
<dbReference type="AlphaFoldDB" id="A0AAN7BLT6"/>
<feature type="repeat" description="ANK" evidence="1">
    <location>
        <begin position="97"/>
        <end position="129"/>
    </location>
</feature>
<reference evidence="2" key="2">
    <citation type="submission" date="2023-05" db="EMBL/GenBank/DDBJ databases">
        <authorList>
            <consortium name="Lawrence Berkeley National Laboratory"/>
            <person name="Steindorff A."/>
            <person name="Hensen N."/>
            <person name="Bonometti L."/>
            <person name="Westerberg I."/>
            <person name="Brannstrom I.O."/>
            <person name="Guillou S."/>
            <person name="Cros-Aarteil S."/>
            <person name="Calhoun S."/>
            <person name="Haridas S."/>
            <person name="Kuo A."/>
            <person name="Mondo S."/>
            <person name="Pangilinan J."/>
            <person name="Riley R."/>
            <person name="Labutti K."/>
            <person name="Andreopoulos B."/>
            <person name="Lipzen A."/>
            <person name="Chen C."/>
            <person name="Yanf M."/>
            <person name="Daum C."/>
            <person name="Ng V."/>
            <person name="Clum A."/>
            <person name="Ohm R."/>
            <person name="Martin F."/>
            <person name="Silar P."/>
            <person name="Natvig D."/>
            <person name="Lalanne C."/>
            <person name="Gautier V."/>
            <person name="Ament-Velasquez S.L."/>
            <person name="Kruys A."/>
            <person name="Hutchinson M.I."/>
            <person name="Powell A.J."/>
            <person name="Barry K."/>
            <person name="Miller A.N."/>
            <person name="Grigoriev I.V."/>
            <person name="Debuchy R."/>
            <person name="Gladieux P."/>
            <person name="Thoren M.H."/>
            <person name="Johannesson H."/>
        </authorList>
    </citation>
    <scope>NUCLEOTIDE SEQUENCE</scope>
    <source>
        <strain evidence="2">CBS 990.96</strain>
    </source>
</reference>
<accession>A0AAN7BLT6</accession>
<dbReference type="PROSITE" id="PS50297">
    <property type="entry name" value="ANK_REP_REGION"/>
    <property type="match status" value="1"/>
</dbReference>
<dbReference type="SUPFAM" id="SSF48403">
    <property type="entry name" value="Ankyrin repeat"/>
    <property type="match status" value="1"/>
</dbReference>
<gene>
    <name evidence="2" type="ORF">QBC38DRAFT_456752</name>
</gene>
<dbReference type="InterPro" id="IPR036770">
    <property type="entry name" value="Ankyrin_rpt-contain_sf"/>
</dbReference>
<dbReference type="PROSITE" id="PS50088">
    <property type="entry name" value="ANK_REPEAT"/>
    <property type="match status" value="1"/>
</dbReference>
<dbReference type="EMBL" id="MU865356">
    <property type="protein sequence ID" value="KAK4225966.1"/>
    <property type="molecule type" value="Genomic_DNA"/>
</dbReference>
<reference evidence="2" key="1">
    <citation type="journal article" date="2023" name="Mol. Phylogenet. Evol.">
        <title>Genome-scale phylogeny and comparative genomics of the fungal order Sordariales.</title>
        <authorList>
            <person name="Hensen N."/>
            <person name="Bonometti L."/>
            <person name="Westerberg I."/>
            <person name="Brannstrom I.O."/>
            <person name="Guillou S."/>
            <person name="Cros-Aarteil S."/>
            <person name="Calhoun S."/>
            <person name="Haridas S."/>
            <person name="Kuo A."/>
            <person name="Mondo S."/>
            <person name="Pangilinan J."/>
            <person name="Riley R."/>
            <person name="LaButti K."/>
            <person name="Andreopoulos B."/>
            <person name="Lipzen A."/>
            <person name="Chen C."/>
            <person name="Yan M."/>
            <person name="Daum C."/>
            <person name="Ng V."/>
            <person name="Clum A."/>
            <person name="Steindorff A."/>
            <person name="Ohm R.A."/>
            <person name="Martin F."/>
            <person name="Silar P."/>
            <person name="Natvig D.O."/>
            <person name="Lalanne C."/>
            <person name="Gautier V."/>
            <person name="Ament-Velasquez S.L."/>
            <person name="Kruys A."/>
            <person name="Hutchinson M.I."/>
            <person name="Powell A.J."/>
            <person name="Barry K."/>
            <person name="Miller A.N."/>
            <person name="Grigoriev I.V."/>
            <person name="Debuchy R."/>
            <person name="Gladieux P."/>
            <person name="Hiltunen Thoren M."/>
            <person name="Johannesson H."/>
        </authorList>
    </citation>
    <scope>NUCLEOTIDE SEQUENCE</scope>
    <source>
        <strain evidence="2">CBS 990.96</strain>
    </source>
</reference>
<dbReference type="Pfam" id="PF00023">
    <property type="entry name" value="Ank"/>
    <property type="match status" value="1"/>
</dbReference>
<keyword evidence="1" id="KW-0040">ANK repeat</keyword>
<evidence type="ECO:0000313" key="2">
    <source>
        <dbReference type="EMBL" id="KAK4225966.1"/>
    </source>
</evidence>
<keyword evidence="3" id="KW-1185">Reference proteome</keyword>
<comment type="caution">
    <text evidence="2">The sequence shown here is derived from an EMBL/GenBank/DDBJ whole genome shotgun (WGS) entry which is preliminary data.</text>
</comment>
<protein>
    <recommendedName>
        <fullName evidence="4">Ankyrin repeat protein</fullName>
    </recommendedName>
</protein>